<organism evidence="2 3">
    <name type="scientific">Acer saccharum</name>
    <name type="common">Sugar maple</name>
    <dbReference type="NCBI Taxonomy" id="4024"/>
    <lineage>
        <taxon>Eukaryota</taxon>
        <taxon>Viridiplantae</taxon>
        <taxon>Streptophyta</taxon>
        <taxon>Embryophyta</taxon>
        <taxon>Tracheophyta</taxon>
        <taxon>Spermatophyta</taxon>
        <taxon>Magnoliopsida</taxon>
        <taxon>eudicotyledons</taxon>
        <taxon>Gunneridae</taxon>
        <taxon>Pentapetalae</taxon>
        <taxon>rosids</taxon>
        <taxon>malvids</taxon>
        <taxon>Sapindales</taxon>
        <taxon>Sapindaceae</taxon>
        <taxon>Hippocastanoideae</taxon>
        <taxon>Acereae</taxon>
        <taxon>Acer</taxon>
    </lineage>
</organism>
<dbReference type="InterPro" id="IPR000477">
    <property type="entry name" value="RT_dom"/>
</dbReference>
<dbReference type="Gene3D" id="3.60.10.10">
    <property type="entry name" value="Endonuclease/exonuclease/phosphatase"/>
    <property type="match status" value="1"/>
</dbReference>
<protein>
    <recommendedName>
        <fullName evidence="1">Reverse transcriptase domain-containing protein</fullName>
    </recommendedName>
</protein>
<reference evidence="2" key="2">
    <citation type="submission" date="2023-06" db="EMBL/GenBank/DDBJ databases">
        <authorList>
            <person name="Swenson N.G."/>
            <person name="Wegrzyn J.L."/>
            <person name="Mcevoy S.L."/>
        </authorList>
    </citation>
    <scope>NUCLEOTIDE SEQUENCE</scope>
    <source>
        <strain evidence="2">NS2018</strain>
        <tissue evidence="2">Leaf</tissue>
    </source>
</reference>
<gene>
    <name evidence="2" type="ORF">LWI29_033238</name>
</gene>
<accession>A0AA39RZB5</accession>
<dbReference type="Proteomes" id="UP001168877">
    <property type="component" value="Unassembled WGS sequence"/>
</dbReference>
<dbReference type="PANTHER" id="PTHR33116">
    <property type="entry name" value="REVERSE TRANSCRIPTASE ZINC-BINDING DOMAIN-CONTAINING PROTEIN-RELATED-RELATED"/>
    <property type="match status" value="1"/>
</dbReference>
<reference evidence="2" key="1">
    <citation type="journal article" date="2022" name="Plant J.">
        <title>Strategies of tolerance reflected in two North American maple genomes.</title>
        <authorList>
            <person name="McEvoy S.L."/>
            <person name="Sezen U.U."/>
            <person name="Trouern-Trend A."/>
            <person name="McMahon S.M."/>
            <person name="Schaberg P.G."/>
            <person name="Yang J."/>
            <person name="Wegrzyn J.L."/>
            <person name="Swenson N.G."/>
        </authorList>
    </citation>
    <scope>NUCLEOTIDE SEQUENCE</scope>
    <source>
        <strain evidence="2">NS2018</strain>
    </source>
</reference>
<dbReference type="PANTHER" id="PTHR33116:SF78">
    <property type="entry name" value="OS12G0587133 PROTEIN"/>
    <property type="match status" value="1"/>
</dbReference>
<evidence type="ECO:0000259" key="1">
    <source>
        <dbReference type="Pfam" id="PF00078"/>
    </source>
</evidence>
<dbReference type="Pfam" id="PF00078">
    <property type="entry name" value="RVT_1"/>
    <property type="match status" value="1"/>
</dbReference>
<sequence>MVVFSSISSGFWSSLGLRLVGMNDRGGLISTIWVFACASFPEAQMVHCHDQQLTVSLSIDSRVHWYTFVYASTSTVVRRSLWQSLRDMVSLVSSSWLVVGDFNAVLGAHEALGSRSPTRGSCEDFKSMIEDCDLVGIRSQGARFTWVRGRSNRTRVERRLDRVLVSDGCISCWREISCVALPRICSDHCPLLVRLSDFEVSSQRPFQFQSMWLEHPDFIAIVRKIWSSPVMGRPSQVVIYKLRRLKKALKSWNWEVFGDLNSAIAGKCAELHSIQEDLSNRGFSDDLFMAEASVHSELDVLLQRHECFLRDRSRVRWLRDGDRNTSFFHASIKRRQYRNAISTLSINGVLSEDRLTIKDHIISYYSDLFCSDVSRVGRDLSIVDDVVPSLVTTIENAFLTSIPSAEDIQDAVFAMDAASALGPDGFSGRFYQRCWDVVGSDVVLAVQDFFITRVIFPGLNSSFIVLLPKLRESISVDQFRPIVLSNFLFKISSKILADRLARVAARIISPQQFGFIRDRHIEDCIALASDCVNMLQKKCYGGNLAMKINIRKAFDTLDWSFLCRVLQAFGFSSIFVDWIDGILHSSRLSVFLNGSQKDISIALEGGTQKNLKHIMGAFGDYGDISDWAASVFLFGSPLFQGKPRKAVLRPITDKILSKFAKWKGKSLSLAGRATLIRSVITGSFVHSFMIYKWPSSLLSLINRKLRNFLWTGSYEETKLVRVAWYRCCRPYSQGGLGLKDLRLLNDSLLRKFTWKFMTSDSFAFIFLRESSLLKKGIWLIGENSQRDFWRDNWLGVPILELLGIPNYLANPLRAKVSDFIHEGKWVLDGCFRVRFPDLCFRIDRIVISPVVDSLVWANSWDGRVSCKAAYSQFLYDIPQVVWWRDV</sequence>
<dbReference type="AlphaFoldDB" id="A0AA39RZB5"/>
<proteinExistence type="predicted"/>
<feature type="domain" description="Reverse transcriptase" evidence="1">
    <location>
        <begin position="477"/>
        <end position="590"/>
    </location>
</feature>
<dbReference type="InterPro" id="IPR036691">
    <property type="entry name" value="Endo/exonu/phosph_ase_sf"/>
</dbReference>
<name>A0AA39RZB5_ACESA</name>
<dbReference type="SUPFAM" id="SSF56219">
    <property type="entry name" value="DNase I-like"/>
    <property type="match status" value="1"/>
</dbReference>
<dbReference type="EMBL" id="JAUESC010000385">
    <property type="protein sequence ID" value="KAK0579900.1"/>
    <property type="molecule type" value="Genomic_DNA"/>
</dbReference>
<evidence type="ECO:0000313" key="2">
    <source>
        <dbReference type="EMBL" id="KAK0579900.1"/>
    </source>
</evidence>
<keyword evidence="3" id="KW-1185">Reference proteome</keyword>
<comment type="caution">
    <text evidence="2">The sequence shown here is derived from an EMBL/GenBank/DDBJ whole genome shotgun (WGS) entry which is preliminary data.</text>
</comment>
<evidence type="ECO:0000313" key="3">
    <source>
        <dbReference type="Proteomes" id="UP001168877"/>
    </source>
</evidence>